<dbReference type="InterPro" id="IPR026444">
    <property type="entry name" value="Secre_tail"/>
</dbReference>
<dbReference type="Proteomes" id="UP000633278">
    <property type="component" value="Unassembled WGS sequence"/>
</dbReference>
<evidence type="ECO:0000313" key="4">
    <source>
        <dbReference type="EMBL" id="GGH01186.1"/>
    </source>
</evidence>
<dbReference type="AlphaFoldDB" id="A0A917MES0"/>
<keyword evidence="1 2" id="KW-0732">Signal</keyword>
<protein>
    <recommendedName>
        <fullName evidence="3">Secretion system C-terminal sorting domain-containing protein</fullName>
    </recommendedName>
</protein>
<feature type="signal peptide" evidence="2">
    <location>
        <begin position="1"/>
        <end position="19"/>
    </location>
</feature>
<gene>
    <name evidence="4" type="ORF">GCM10011416_19840</name>
</gene>
<comment type="caution">
    <text evidence="4">The sequence shown here is derived from an EMBL/GenBank/DDBJ whole genome shotgun (WGS) entry which is preliminary data.</text>
</comment>
<feature type="domain" description="Secretion system C-terminal sorting" evidence="3">
    <location>
        <begin position="30"/>
        <end position="104"/>
    </location>
</feature>
<organism evidence="4 5">
    <name type="scientific">Polaribacter pacificus</name>
    <dbReference type="NCBI Taxonomy" id="1775173"/>
    <lineage>
        <taxon>Bacteria</taxon>
        <taxon>Pseudomonadati</taxon>
        <taxon>Bacteroidota</taxon>
        <taxon>Flavobacteriia</taxon>
        <taxon>Flavobacteriales</taxon>
        <taxon>Flavobacteriaceae</taxon>
    </lineage>
</organism>
<feature type="chain" id="PRO_5037586482" description="Secretion system C-terminal sorting domain-containing protein" evidence="2">
    <location>
        <begin position="20"/>
        <end position="105"/>
    </location>
</feature>
<reference evidence="4" key="2">
    <citation type="submission" date="2020-09" db="EMBL/GenBank/DDBJ databases">
        <authorList>
            <person name="Sun Q."/>
            <person name="Zhou Y."/>
        </authorList>
    </citation>
    <scope>NUCLEOTIDE SEQUENCE</scope>
    <source>
        <strain evidence="4">CGMCC 1.15763</strain>
    </source>
</reference>
<evidence type="ECO:0000259" key="3">
    <source>
        <dbReference type="Pfam" id="PF18962"/>
    </source>
</evidence>
<dbReference type="NCBIfam" id="TIGR04183">
    <property type="entry name" value="Por_Secre_tail"/>
    <property type="match status" value="1"/>
</dbReference>
<sequence length="105" mass="11975">MVKKLLFIFFLVFSTAVFSQKTLQKLSAAPNPFKEKTSIKFESTKDQEIILIIKNMLGKSVFSKKHSIKKGDNSIPFSRNNLQAGMYIYLIQGPSDLVSKRFVIK</sequence>
<name>A0A917MES0_9FLAO</name>
<reference evidence="4" key="1">
    <citation type="journal article" date="2014" name="Int. J. Syst. Evol. Microbiol.">
        <title>Complete genome sequence of Corynebacterium casei LMG S-19264T (=DSM 44701T), isolated from a smear-ripened cheese.</title>
        <authorList>
            <consortium name="US DOE Joint Genome Institute (JGI-PGF)"/>
            <person name="Walter F."/>
            <person name="Albersmeier A."/>
            <person name="Kalinowski J."/>
            <person name="Ruckert C."/>
        </authorList>
    </citation>
    <scope>NUCLEOTIDE SEQUENCE</scope>
    <source>
        <strain evidence="4">CGMCC 1.15763</strain>
    </source>
</reference>
<evidence type="ECO:0000256" key="2">
    <source>
        <dbReference type="SAM" id="SignalP"/>
    </source>
</evidence>
<evidence type="ECO:0000313" key="5">
    <source>
        <dbReference type="Proteomes" id="UP000633278"/>
    </source>
</evidence>
<accession>A0A917MES0</accession>
<dbReference type="Pfam" id="PF18962">
    <property type="entry name" value="Por_Secre_tail"/>
    <property type="match status" value="1"/>
</dbReference>
<dbReference type="EMBL" id="BMJW01000002">
    <property type="protein sequence ID" value="GGH01186.1"/>
    <property type="molecule type" value="Genomic_DNA"/>
</dbReference>
<keyword evidence="5" id="KW-1185">Reference proteome</keyword>
<evidence type="ECO:0000256" key="1">
    <source>
        <dbReference type="ARBA" id="ARBA00022729"/>
    </source>
</evidence>
<proteinExistence type="predicted"/>
<dbReference type="RefSeq" id="WP_188599168.1">
    <property type="nucleotide sequence ID" value="NZ_BMJW01000002.1"/>
</dbReference>